<evidence type="ECO:0000313" key="3">
    <source>
        <dbReference type="Proteomes" id="UP000639859"/>
    </source>
</evidence>
<gene>
    <name evidence="2" type="ORF">I4Q42_12505</name>
</gene>
<sequence>MRALLLALGVAMLAPSHASAADVYLTDSGKGRIRVIDVEAIVGDGDRARLGEVRGFSAAGTTTEKVRFDCRAGFYEIVWRLAGPASEQTTTSGFPARRPKAGSPQALEMKIACQGLRPADRRLGDTSVQDLIARAALTN</sequence>
<evidence type="ECO:0000313" key="2">
    <source>
        <dbReference type="EMBL" id="MBI1684489.1"/>
    </source>
</evidence>
<dbReference type="RefSeq" id="WP_198576402.1">
    <property type="nucleotide sequence ID" value="NZ_JADWOX010000007.1"/>
</dbReference>
<dbReference type="Proteomes" id="UP000639859">
    <property type="component" value="Unassembled WGS sequence"/>
</dbReference>
<protein>
    <submittedName>
        <fullName evidence="2">Uncharacterized protein</fullName>
    </submittedName>
</protein>
<accession>A0ABS0SY62</accession>
<proteinExistence type="predicted"/>
<keyword evidence="3" id="KW-1185">Reference proteome</keyword>
<feature type="chain" id="PRO_5046661444" evidence="1">
    <location>
        <begin position="21"/>
        <end position="139"/>
    </location>
</feature>
<dbReference type="EMBL" id="JADWOX010000007">
    <property type="protein sequence ID" value="MBI1684489.1"/>
    <property type="molecule type" value="Genomic_DNA"/>
</dbReference>
<reference evidence="2 3" key="1">
    <citation type="submission" date="2020-11" db="EMBL/GenBank/DDBJ databases">
        <title>genome sequence of strain KACC 18849.</title>
        <authorList>
            <person name="Gao J."/>
            <person name="Zhang X."/>
        </authorList>
    </citation>
    <scope>NUCLEOTIDE SEQUENCE [LARGE SCALE GENOMIC DNA]</scope>
    <source>
        <strain evidence="2 3">KACC 18849</strain>
    </source>
</reference>
<organism evidence="2 3">
    <name type="scientific">Caulobacter hibisci</name>
    <dbReference type="NCBI Taxonomy" id="2035993"/>
    <lineage>
        <taxon>Bacteria</taxon>
        <taxon>Pseudomonadati</taxon>
        <taxon>Pseudomonadota</taxon>
        <taxon>Alphaproteobacteria</taxon>
        <taxon>Caulobacterales</taxon>
        <taxon>Caulobacteraceae</taxon>
        <taxon>Caulobacter</taxon>
    </lineage>
</organism>
<name>A0ABS0SY62_9CAUL</name>
<evidence type="ECO:0000256" key="1">
    <source>
        <dbReference type="SAM" id="SignalP"/>
    </source>
</evidence>
<comment type="caution">
    <text evidence="2">The sequence shown here is derived from an EMBL/GenBank/DDBJ whole genome shotgun (WGS) entry which is preliminary data.</text>
</comment>
<keyword evidence="1" id="KW-0732">Signal</keyword>
<feature type="signal peptide" evidence="1">
    <location>
        <begin position="1"/>
        <end position="20"/>
    </location>
</feature>